<evidence type="ECO:0000313" key="7">
    <source>
        <dbReference type="Proteomes" id="UP000322899"/>
    </source>
</evidence>
<evidence type="ECO:0000313" key="3">
    <source>
        <dbReference type="EMBL" id="KAA0151864.1"/>
    </source>
</evidence>
<feature type="region of interest" description="Disordered" evidence="1">
    <location>
        <begin position="46"/>
        <end position="76"/>
    </location>
</feature>
<gene>
    <name evidence="6" type="ORF">FNF27_03260</name>
    <name evidence="4" type="ORF">FNF28_04465</name>
    <name evidence="3" type="ORF">FNF29_04270</name>
    <name evidence="5" type="ORF">FNF31_02295</name>
</gene>
<evidence type="ECO:0000313" key="6">
    <source>
        <dbReference type="EMBL" id="KAA0175252.1"/>
    </source>
</evidence>
<evidence type="ECO:0000256" key="2">
    <source>
        <dbReference type="SAM" id="Phobius"/>
    </source>
</evidence>
<protein>
    <submittedName>
        <fullName evidence="3">Uncharacterized protein</fullName>
    </submittedName>
</protein>
<name>A0A5A8CHA3_CAFRO</name>
<evidence type="ECO:0000313" key="10">
    <source>
        <dbReference type="Proteomes" id="UP000325113"/>
    </source>
</evidence>
<dbReference type="EMBL" id="VLTM01000016">
    <property type="protein sequence ID" value="KAA0164758.1"/>
    <property type="molecule type" value="Genomic_DNA"/>
</dbReference>
<dbReference type="Proteomes" id="UP000325113">
    <property type="component" value="Unassembled WGS sequence"/>
</dbReference>
<proteinExistence type="predicted"/>
<reference evidence="7 8" key="1">
    <citation type="submission" date="2019-07" db="EMBL/GenBank/DDBJ databases">
        <title>Genomes of Cafeteria roenbergensis.</title>
        <authorList>
            <person name="Fischer M.G."/>
            <person name="Hackl T."/>
            <person name="Roman M."/>
        </authorList>
    </citation>
    <scope>NUCLEOTIDE SEQUENCE [LARGE SCALE GENOMIC DNA]</scope>
    <source>
        <strain evidence="3 8">BVI</strain>
        <strain evidence="5 10">Cflag</strain>
        <strain evidence="6 7">E4-10P</strain>
        <strain evidence="4 9">RCC970-E3</strain>
    </source>
</reference>
<evidence type="ECO:0000313" key="8">
    <source>
        <dbReference type="Proteomes" id="UP000323011"/>
    </source>
</evidence>
<dbReference type="Proteomes" id="UP000322899">
    <property type="component" value="Unassembled WGS sequence"/>
</dbReference>
<dbReference type="AlphaFoldDB" id="A0A5A8CHA3"/>
<dbReference type="EMBL" id="VLTO01000015">
    <property type="protein sequence ID" value="KAA0175252.1"/>
    <property type="molecule type" value="Genomic_DNA"/>
</dbReference>
<keyword evidence="2" id="KW-0812">Transmembrane</keyword>
<feature type="transmembrane region" description="Helical" evidence="2">
    <location>
        <begin position="6"/>
        <end position="32"/>
    </location>
</feature>
<keyword evidence="2" id="KW-1133">Transmembrane helix</keyword>
<evidence type="ECO:0000313" key="4">
    <source>
        <dbReference type="EMBL" id="KAA0162909.1"/>
    </source>
</evidence>
<keyword evidence="8" id="KW-1185">Reference proteome</keyword>
<dbReference type="EMBL" id="VLTN01000024">
    <property type="protein sequence ID" value="KAA0151864.1"/>
    <property type="molecule type" value="Genomic_DNA"/>
</dbReference>
<evidence type="ECO:0000313" key="5">
    <source>
        <dbReference type="EMBL" id="KAA0164758.1"/>
    </source>
</evidence>
<evidence type="ECO:0000256" key="1">
    <source>
        <dbReference type="SAM" id="MobiDB-lite"/>
    </source>
</evidence>
<dbReference type="Proteomes" id="UP000324907">
    <property type="component" value="Unassembled WGS sequence"/>
</dbReference>
<comment type="caution">
    <text evidence="3">The sequence shown here is derived from an EMBL/GenBank/DDBJ whole genome shotgun (WGS) entry which is preliminary data.</text>
</comment>
<sequence length="76" mass="8030">MGTSVAGAAAYATTVVVGTLVFVALVWTALWFGVLRNIKEVRYVLTGEGPESTGRRSGRRRHREPAGSTGSHAKAS</sequence>
<evidence type="ECO:0000313" key="9">
    <source>
        <dbReference type="Proteomes" id="UP000324907"/>
    </source>
</evidence>
<accession>A0A5A8CHA3</accession>
<dbReference type="Proteomes" id="UP000323011">
    <property type="component" value="Unassembled WGS sequence"/>
</dbReference>
<dbReference type="EMBL" id="VLTL01000073">
    <property type="protein sequence ID" value="KAA0162909.1"/>
    <property type="molecule type" value="Genomic_DNA"/>
</dbReference>
<organism evidence="3 8">
    <name type="scientific">Cafeteria roenbergensis</name>
    <name type="common">Marine flagellate</name>
    <dbReference type="NCBI Taxonomy" id="33653"/>
    <lineage>
        <taxon>Eukaryota</taxon>
        <taxon>Sar</taxon>
        <taxon>Stramenopiles</taxon>
        <taxon>Bigyra</taxon>
        <taxon>Opalozoa</taxon>
        <taxon>Bicosoecida</taxon>
        <taxon>Cafeteriaceae</taxon>
        <taxon>Cafeteria</taxon>
    </lineage>
</organism>
<keyword evidence="2" id="KW-0472">Membrane</keyword>